<dbReference type="GO" id="GO:0031419">
    <property type="term" value="F:cobalamin binding"/>
    <property type="evidence" value="ECO:0007669"/>
    <property type="project" value="InterPro"/>
</dbReference>
<evidence type="ECO:0000256" key="2">
    <source>
        <dbReference type="ARBA" id="ARBA00022691"/>
    </source>
</evidence>
<dbReference type="SFLD" id="SFLDF00303">
    <property type="entry name" value="hopanoid_C2-methyltransferase"/>
    <property type="match status" value="1"/>
</dbReference>
<accession>A0A0W8G139</accession>
<dbReference type="Gene3D" id="3.40.50.280">
    <property type="entry name" value="Cobalamin-binding domain"/>
    <property type="match status" value="1"/>
</dbReference>
<evidence type="ECO:0000313" key="7">
    <source>
        <dbReference type="EMBL" id="KUG26888.1"/>
    </source>
</evidence>
<protein>
    <recommendedName>
        <fullName evidence="6">Radical SAM core domain-containing protein</fullName>
    </recommendedName>
</protein>
<name>A0A0W8G139_9ZZZZ</name>
<dbReference type="InterPro" id="IPR034466">
    <property type="entry name" value="Methyltransferase_Class_B"/>
</dbReference>
<dbReference type="PROSITE" id="PS51918">
    <property type="entry name" value="RADICAL_SAM"/>
    <property type="match status" value="1"/>
</dbReference>
<dbReference type="InterPro" id="IPR006638">
    <property type="entry name" value="Elp3/MiaA/NifB-like_rSAM"/>
</dbReference>
<dbReference type="GO" id="GO:0051536">
    <property type="term" value="F:iron-sulfur cluster binding"/>
    <property type="evidence" value="ECO:0007669"/>
    <property type="project" value="UniProtKB-KW"/>
</dbReference>
<evidence type="ECO:0000259" key="6">
    <source>
        <dbReference type="PROSITE" id="PS51918"/>
    </source>
</evidence>
<comment type="cofactor">
    <cofactor evidence="1">
        <name>[4Fe-4S] cluster</name>
        <dbReference type="ChEBI" id="CHEBI:49883"/>
    </cofactor>
</comment>
<feature type="domain" description="Radical SAM core" evidence="6">
    <location>
        <begin position="161"/>
        <end position="390"/>
    </location>
</feature>
<reference evidence="7" key="1">
    <citation type="journal article" date="2015" name="Proc. Natl. Acad. Sci. U.S.A.">
        <title>Networks of energetic and metabolic interactions define dynamics in microbial communities.</title>
        <authorList>
            <person name="Embree M."/>
            <person name="Liu J.K."/>
            <person name="Al-Bassam M.M."/>
            <person name="Zengler K."/>
        </authorList>
    </citation>
    <scope>NUCLEOTIDE SEQUENCE</scope>
</reference>
<dbReference type="InterPro" id="IPR034530">
    <property type="entry name" value="HpnP-like"/>
</dbReference>
<dbReference type="SFLD" id="SFLDG01082">
    <property type="entry name" value="B12-binding_domain_containing"/>
    <property type="match status" value="1"/>
</dbReference>
<gene>
    <name evidence="7" type="ORF">ASZ90_003268</name>
</gene>
<keyword evidence="5" id="KW-0411">Iron-sulfur</keyword>
<dbReference type="InterPro" id="IPR023404">
    <property type="entry name" value="rSAM_horseshoe"/>
</dbReference>
<keyword evidence="4" id="KW-0408">Iron</keyword>
<dbReference type="InterPro" id="IPR058240">
    <property type="entry name" value="rSAM_sf"/>
</dbReference>
<dbReference type="GO" id="GO:0046872">
    <property type="term" value="F:metal ion binding"/>
    <property type="evidence" value="ECO:0007669"/>
    <property type="project" value="UniProtKB-KW"/>
</dbReference>
<evidence type="ECO:0000256" key="1">
    <source>
        <dbReference type="ARBA" id="ARBA00001966"/>
    </source>
</evidence>
<dbReference type="SMART" id="SM00729">
    <property type="entry name" value="Elp3"/>
    <property type="match status" value="1"/>
</dbReference>
<dbReference type="InterPro" id="IPR006158">
    <property type="entry name" value="Cobalamin-bd"/>
</dbReference>
<keyword evidence="2" id="KW-0949">S-adenosyl-L-methionine</keyword>
<dbReference type="SUPFAM" id="SSF102114">
    <property type="entry name" value="Radical SAM enzymes"/>
    <property type="match status" value="1"/>
</dbReference>
<dbReference type="Pfam" id="PF04055">
    <property type="entry name" value="Radical_SAM"/>
    <property type="match status" value="1"/>
</dbReference>
<evidence type="ECO:0000256" key="3">
    <source>
        <dbReference type="ARBA" id="ARBA00022723"/>
    </source>
</evidence>
<dbReference type="CDD" id="cd01335">
    <property type="entry name" value="Radical_SAM"/>
    <property type="match status" value="1"/>
</dbReference>
<dbReference type="InterPro" id="IPR007197">
    <property type="entry name" value="rSAM"/>
</dbReference>
<dbReference type="PANTHER" id="PTHR43409">
    <property type="entry name" value="ANAEROBIC MAGNESIUM-PROTOPORPHYRIN IX MONOMETHYL ESTER CYCLASE-RELATED"/>
    <property type="match status" value="1"/>
</dbReference>
<keyword evidence="3" id="KW-0479">Metal-binding</keyword>
<dbReference type="EMBL" id="LNQE01000393">
    <property type="protein sequence ID" value="KUG26888.1"/>
    <property type="molecule type" value="Genomic_DNA"/>
</dbReference>
<sequence length="505" mass="58528">MNILLVYPEIPKSIIQFTDMVKVAGRKSAFPPLGLLTIASLLPKEWNKKLVDLNTAPLTEVDINWSDLVFISAMNVQSNSVREVIKKLNHYDKIIVAGGPLFTHEYNEYEGIDYFVLNEAEITLPQFLTDLENGNPKHIYKSTEFADVHQTPNPMWDLVNLKDYLYAVIQYSRGCPYLCDFCDVTALFGRKPRVKTPEQIINELDSLIARGNNEQILFADDNLIGNKNLLKKELLPALIKWRKKNPYAPGFATQVTINLVDDEELSKLMLEAGFRHILVGIESIEEESLIAMKKKQNTRRNILEDIRYLQEFGFIITGTFIVGLDTDKPTVFDDVINFIQESGIVLSIVNILKAPPGTELYDRMKRENRLLDTFKFGEEATNLIPKMGMEKLKSGYEKIIDQIYSPESVYKRIEKYFESERKYKVQQPLKRKITLKDLFTALRIFYILGFADNNKKFFWRLIFKTLKRNYSYLDLAILFSLILYQYSILREENIAEIKRYSELAA</sequence>
<dbReference type="InterPro" id="IPR025274">
    <property type="entry name" value="DUF4070"/>
</dbReference>
<organism evidence="7">
    <name type="scientific">hydrocarbon metagenome</name>
    <dbReference type="NCBI Taxonomy" id="938273"/>
    <lineage>
        <taxon>unclassified sequences</taxon>
        <taxon>metagenomes</taxon>
        <taxon>ecological metagenomes</taxon>
    </lineage>
</organism>
<dbReference type="InterPro" id="IPR051198">
    <property type="entry name" value="BchE-like"/>
</dbReference>
<dbReference type="AlphaFoldDB" id="A0A0W8G139"/>
<dbReference type="SFLD" id="SFLDG01123">
    <property type="entry name" value="methyltransferase_(Class_B)"/>
    <property type="match status" value="1"/>
</dbReference>
<comment type="caution">
    <text evidence="7">The sequence shown here is derived from an EMBL/GenBank/DDBJ whole genome shotgun (WGS) entry which is preliminary data.</text>
</comment>
<dbReference type="GO" id="GO:0005829">
    <property type="term" value="C:cytosol"/>
    <property type="evidence" value="ECO:0007669"/>
    <property type="project" value="TreeGrafter"/>
</dbReference>
<dbReference type="PANTHER" id="PTHR43409:SF3">
    <property type="entry name" value="HYPOTHETICAL METHYLTRANSFERASE"/>
    <property type="match status" value="1"/>
</dbReference>
<dbReference type="Pfam" id="PF02310">
    <property type="entry name" value="B12-binding"/>
    <property type="match status" value="1"/>
</dbReference>
<proteinExistence type="predicted"/>
<dbReference type="Pfam" id="PF13282">
    <property type="entry name" value="DUF4070"/>
    <property type="match status" value="1"/>
</dbReference>
<dbReference type="SFLD" id="SFLDS00029">
    <property type="entry name" value="Radical_SAM"/>
    <property type="match status" value="1"/>
</dbReference>
<dbReference type="Gene3D" id="3.80.30.20">
    <property type="entry name" value="tm_1862 like domain"/>
    <property type="match status" value="1"/>
</dbReference>
<evidence type="ECO:0000256" key="5">
    <source>
        <dbReference type="ARBA" id="ARBA00023014"/>
    </source>
</evidence>
<dbReference type="GO" id="GO:0003824">
    <property type="term" value="F:catalytic activity"/>
    <property type="evidence" value="ECO:0007669"/>
    <property type="project" value="InterPro"/>
</dbReference>
<evidence type="ECO:0000256" key="4">
    <source>
        <dbReference type="ARBA" id="ARBA00023004"/>
    </source>
</evidence>